<dbReference type="InterPro" id="IPR015421">
    <property type="entry name" value="PyrdxlP-dep_Trfase_major"/>
</dbReference>
<dbReference type="Proteomes" id="UP001501126">
    <property type="component" value="Unassembled WGS sequence"/>
</dbReference>
<proteinExistence type="inferred from homology"/>
<dbReference type="PANTHER" id="PTHR30244">
    <property type="entry name" value="TRANSAMINASE"/>
    <property type="match status" value="1"/>
</dbReference>
<dbReference type="Pfam" id="PF01041">
    <property type="entry name" value="DegT_DnrJ_EryC1"/>
    <property type="match status" value="2"/>
</dbReference>
<comment type="caution">
    <text evidence="4">The sequence shown here is derived from an EMBL/GenBank/DDBJ whole genome shotgun (WGS) entry which is preliminary data.</text>
</comment>
<dbReference type="Gene3D" id="3.40.640.10">
    <property type="entry name" value="Type I PLP-dependent aspartate aminotransferase-like (Major domain)"/>
    <property type="match status" value="1"/>
</dbReference>
<evidence type="ECO:0008006" key="6">
    <source>
        <dbReference type="Google" id="ProtNLM"/>
    </source>
</evidence>
<dbReference type="InterPro" id="IPR015424">
    <property type="entry name" value="PyrdxlP-dep_Trfase"/>
</dbReference>
<comment type="similarity">
    <text evidence="2 3">Belongs to the DegT/DnrJ/EryC1 family.</text>
</comment>
<keyword evidence="1 3" id="KW-0663">Pyridoxal phosphate</keyword>
<name>A0ABN1MMH9_9FLAO</name>
<evidence type="ECO:0000256" key="1">
    <source>
        <dbReference type="ARBA" id="ARBA00022898"/>
    </source>
</evidence>
<protein>
    <recommendedName>
        <fullName evidence="6">Perosamine synthetase</fullName>
    </recommendedName>
</protein>
<dbReference type="EMBL" id="BAAAFH010000003">
    <property type="protein sequence ID" value="GAA0874472.1"/>
    <property type="molecule type" value="Genomic_DNA"/>
</dbReference>
<dbReference type="SUPFAM" id="SSF53383">
    <property type="entry name" value="PLP-dependent transferases"/>
    <property type="match status" value="1"/>
</dbReference>
<accession>A0ABN1MMH9</accession>
<gene>
    <name evidence="4" type="ORF">GCM10009118_08800</name>
</gene>
<evidence type="ECO:0000256" key="3">
    <source>
        <dbReference type="RuleBase" id="RU004508"/>
    </source>
</evidence>
<evidence type="ECO:0000256" key="2">
    <source>
        <dbReference type="ARBA" id="ARBA00037999"/>
    </source>
</evidence>
<dbReference type="Gene3D" id="3.90.1150.10">
    <property type="entry name" value="Aspartate Aminotransferase, domain 1"/>
    <property type="match status" value="1"/>
</dbReference>
<keyword evidence="5" id="KW-1185">Reference proteome</keyword>
<reference evidence="4 5" key="1">
    <citation type="journal article" date="2019" name="Int. J. Syst. Evol. Microbiol.">
        <title>The Global Catalogue of Microorganisms (GCM) 10K type strain sequencing project: providing services to taxonomists for standard genome sequencing and annotation.</title>
        <authorList>
            <consortium name="The Broad Institute Genomics Platform"/>
            <consortium name="The Broad Institute Genome Sequencing Center for Infectious Disease"/>
            <person name="Wu L."/>
            <person name="Ma J."/>
        </authorList>
    </citation>
    <scope>NUCLEOTIDE SEQUENCE [LARGE SCALE GENOMIC DNA]</scope>
    <source>
        <strain evidence="4 5">JCM 16083</strain>
    </source>
</reference>
<dbReference type="RefSeq" id="WP_343785369.1">
    <property type="nucleotide sequence ID" value="NZ_BAAAFH010000003.1"/>
</dbReference>
<evidence type="ECO:0000313" key="5">
    <source>
        <dbReference type="Proteomes" id="UP001501126"/>
    </source>
</evidence>
<dbReference type="PANTHER" id="PTHR30244:SF9">
    <property type="entry name" value="PROTEIN RV3402C"/>
    <property type="match status" value="1"/>
</dbReference>
<organism evidence="4 5">
    <name type="scientific">Wandonia haliotis</name>
    <dbReference type="NCBI Taxonomy" id="574963"/>
    <lineage>
        <taxon>Bacteria</taxon>
        <taxon>Pseudomonadati</taxon>
        <taxon>Bacteroidota</taxon>
        <taxon>Flavobacteriia</taxon>
        <taxon>Flavobacteriales</taxon>
        <taxon>Crocinitomicaceae</taxon>
        <taxon>Wandonia</taxon>
    </lineage>
</organism>
<dbReference type="PIRSF" id="PIRSF000390">
    <property type="entry name" value="PLP_StrS"/>
    <property type="match status" value="1"/>
</dbReference>
<dbReference type="InterPro" id="IPR000653">
    <property type="entry name" value="DegT/StrS_aminotransferase"/>
</dbReference>
<sequence>MTAPEKYKRQIAARLQASPDQINLYWKGRVALYALLKAMGIQSGDEVIVPAFTCVVVPNAILYLGAKPVYVDIHPQTLNTTLDHIKQAITPATKCIIIQNTFGLSCEVEEIITFARSSNIQTIEDCTHGFGGLYNGQPNGSYCDAAFYSTQWNKPFSTGIGGFSLVKNSELQTKVEAINAELISPSLKQRKVLSALIQFRKYLIHDSTYWTLLKLYRYLSKTGLVVGSSSDDELTTIQQPEKYFMSASEEQIKAGVKALPHLESDLALRKRNGFAYNDYLRTKGKWNYPDHVLSNHSFLKFPIFVKDREKFLLLAEKNKIRLGDWFLSPIHPVPENFRLWELQVADFPVAEERSAHILNLPTDTNNCERVLQFLEQHIDELIE</sequence>
<evidence type="ECO:0000313" key="4">
    <source>
        <dbReference type="EMBL" id="GAA0874472.1"/>
    </source>
</evidence>
<dbReference type="InterPro" id="IPR015422">
    <property type="entry name" value="PyrdxlP-dep_Trfase_small"/>
</dbReference>